<comment type="caution">
    <text evidence="4">The sequence shown here is derived from an EMBL/GenBank/DDBJ whole genome shotgun (WGS) entry which is preliminary data.</text>
</comment>
<accession>A0A397Q5L9</accession>
<dbReference type="PANTHER" id="PTHR12184">
    <property type="entry name" value="UBIQUINOL-CYTOCHROME C REDUCTASE COMPLEX ASSEMBLY FACTOR 1 FAMILY MEMBER"/>
    <property type="match status" value="1"/>
</dbReference>
<keyword evidence="5" id="KW-1185">Reference proteome</keyword>
<proteinExistence type="inferred from homology"/>
<dbReference type="Proteomes" id="UP000266273">
    <property type="component" value="Unassembled WGS sequence"/>
</dbReference>
<dbReference type="AlphaFoldDB" id="A0A397Q5L9"/>
<dbReference type="EMBL" id="QXDF01000001">
    <property type="protein sequence ID" value="RIA56348.1"/>
    <property type="molecule type" value="Genomic_DNA"/>
</dbReference>
<organism evidence="4 5">
    <name type="scientific">Dichotomicrobium thermohalophilum</name>
    <dbReference type="NCBI Taxonomy" id="933063"/>
    <lineage>
        <taxon>Bacteria</taxon>
        <taxon>Pseudomonadati</taxon>
        <taxon>Pseudomonadota</taxon>
        <taxon>Alphaproteobacteria</taxon>
        <taxon>Hyphomicrobiales</taxon>
        <taxon>Hyphomicrobiaceae</taxon>
        <taxon>Dichotomicrobium</taxon>
    </lineage>
</organism>
<dbReference type="RefSeq" id="WP_119061152.1">
    <property type="nucleotide sequence ID" value="NZ_QXDF01000001.1"/>
</dbReference>
<evidence type="ECO:0000256" key="2">
    <source>
        <dbReference type="ARBA" id="ARBA00006436"/>
    </source>
</evidence>
<evidence type="ECO:0000313" key="5">
    <source>
        <dbReference type="Proteomes" id="UP000266273"/>
    </source>
</evidence>
<comment type="similarity">
    <text evidence="1">Belongs to the CBP3 family.</text>
</comment>
<sequence length="183" mass="20636">MFRWFGERAARKEVAEKLYDAIVAQSRNPAFYLRFGVPDTLSGRFDMLVIHMFMVLQNLRLAGKEGELLGREVVEAFIREMDSMVRDLGVSEDQVPGEVRRIAGLFYGQILIYAQAAENEDTAALAEAVWKSFRSGNPNTQVNAQAVAEYIITALHTIRETPLTHLLQGYLDFPEVARARRAG</sequence>
<reference evidence="4 5" key="1">
    <citation type="submission" date="2018-08" db="EMBL/GenBank/DDBJ databases">
        <title>Genomic Encyclopedia of Archaeal and Bacterial Type Strains, Phase II (KMG-II): from individual species to whole genera.</title>
        <authorList>
            <person name="Goeker M."/>
        </authorList>
    </citation>
    <scope>NUCLEOTIDE SEQUENCE [LARGE SCALE GENOMIC DNA]</scope>
    <source>
        <strain evidence="4 5">DSM 5002</strain>
    </source>
</reference>
<name>A0A397Q5L9_9HYPH</name>
<dbReference type="PANTHER" id="PTHR12184:SF1">
    <property type="entry name" value="UBIQUINOL-CYTOCHROME-C REDUCTASE COMPLEX ASSEMBLY FACTOR 1"/>
    <property type="match status" value="1"/>
</dbReference>
<evidence type="ECO:0000313" key="4">
    <source>
        <dbReference type="EMBL" id="RIA56348.1"/>
    </source>
</evidence>
<dbReference type="OrthoDB" id="7158889at2"/>
<protein>
    <submittedName>
        <fullName evidence="4">Cytochrome b pre-mRNA-processing protein 3</fullName>
    </submittedName>
</protein>
<gene>
    <name evidence="4" type="ORF">BXY53_1453</name>
</gene>
<dbReference type="InterPro" id="IPR007129">
    <property type="entry name" value="Ubiqinol_cyt_c_chaperone_CPB3"/>
</dbReference>
<comment type="similarity">
    <text evidence="2">Belongs to the UPF0174 family.</text>
</comment>
<evidence type="ECO:0000256" key="1">
    <source>
        <dbReference type="ARBA" id="ARBA00006407"/>
    </source>
</evidence>
<feature type="domain" description="Ubiquinol-cytochrome c chaperone" evidence="3">
    <location>
        <begin position="34"/>
        <end position="172"/>
    </location>
</feature>
<dbReference type="Pfam" id="PF03981">
    <property type="entry name" value="Ubiq_cyt_C_chap"/>
    <property type="match status" value="1"/>
</dbReference>
<evidence type="ECO:0000259" key="3">
    <source>
        <dbReference type="Pfam" id="PF03981"/>
    </source>
</evidence>
<dbReference type="InterPro" id="IPR021150">
    <property type="entry name" value="Ubiq_cyt_c_chap"/>
</dbReference>